<accession>A0AAJ3K286</accession>
<dbReference type="Gene3D" id="1.10.260.40">
    <property type="entry name" value="lambda repressor-like DNA-binding domains"/>
    <property type="match status" value="1"/>
</dbReference>
<dbReference type="InterPro" id="IPR001387">
    <property type="entry name" value="Cro/C1-type_HTH"/>
</dbReference>
<dbReference type="GO" id="GO:0003677">
    <property type="term" value="F:DNA binding"/>
    <property type="evidence" value="ECO:0007669"/>
    <property type="project" value="InterPro"/>
</dbReference>
<dbReference type="Proteomes" id="UP000188998">
    <property type="component" value="Unassembled WGS sequence"/>
</dbReference>
<dbReference type="Pfam" id="PF15943">
    <property type="entry name" value="YdaS_toxin"/>
    <property type="match status" value="1"/>
</dbReference>
<dbReference type="EMBL" id="MLAB01000053">
    <property type="protein sequence ID" value="OOF70577.1"/>
    <property type="molecule type" value="Genomic_DNA"/>
</dbReference>
<dbReference type="AlphaFoldDB" id="A0AAJ3K286"/>
<reference evidence="1 2" key="1">
    <citation type="submission" date="2016-10" db="EMBL/GenBank/DDBJ databases">
        <title>Rodentibacter gen. nov. and new species.</title>
        <authorList>
            <person name="Christensen H."/>
        </authorList>
    </citation>
    <scope>NUCLEOTIDE SEQUENCE [LARGE SCALE GENOMIC DNA]</scope>
    <source>
        <strain evidence="1 2">199137021</strain>
    </source>
</reference>
<evidence type="ECO:0000313" key="2">
    <source>
        <dbReference type="Proteomes" id="UP000188998"/>
    </source>
</evidence>
<sequence length="83" mass="9272">MNESVSKAIDICKSQSALARACGVSQPTVNLWLNGGKMDVKYIPPFLQATNFEVNPTELRPDVDWQTIYEGLKKVFEKKAKAL</sequence>
<proteinExistence type="predicted"/>
<gene>
    <name evidence="1" type="ORF">BKG90_09820</name>
</gene>
<dbReference type="SUPFAM" id="SSF47413">
    <property type="entry name" value="lambda repressor-like DNA-binding domains"/>
    <property type="match status" value="1"/>
</dbReference>
<evidence type="ECO:0000313" key="1">
    <source>
        <dbReference type="EMBL" id="OOF70577.1"/>
    </source>
</evidence>
<dbReference type="InterPro" id="IPR010982">
    <property type="entry name" value="Lambda_DNA-bd_dom_sf"/>
</dbReference>
<protein>
    <submittedName>
        <fullName evidence="1">Cro/Cl family transcriptional regulator</fullName>
    </submittedName>
</protein>
<organism evidence="1 2">
    <name type="scientific">Rodentibacter caecimuris</name>
    <dbReference type="NCBI Taxonomy" id="1796644"/>
    <lineage>
        <taxon>Bacteria</taxon>
        <taxon>Pseudomonadati</taxon>
        <taxon>Pseudomonadota</taxon>
        <taxon>Gammaproteobacteria</taxon>
        <taxon>Pasteurellales</taxon>
        <taxon>Pasteurellaceae</taxon>
        <taxon>Rodentibacter</taxon>
    </lineage>
</organism>
<name>A0AAJ3K286_9PAST</name>
<dbReference type="InterPro" id="IPR031856">
    <property type="entry name" value="YdaS_toxin-like"/>
</dbReference>
<comment type="caution">
    <text evidence="1">The sequence shown here is derived from an EMBL/GenBank/DDBJ whole genome shotgun (WGS) entry which is preliminary data.</text>
</comment>
<keyword evidence="2" id="KW-1185">Reference proteome</keyword>
<dbReference type="RefSeq" id="WP_059365744.1">
    <property type="nucleotide sequence ID" value="NZ_BBXJ01000001.1"/>
</dbReference>
<dbReference type="CDD" id="cd00093">
    <property type="entry name" value="HTH_XRE"/>
    <property type="match status" value="1"/>
</dbReference>